<feature type="transmembrane region" description="Helical" evidence="2">
    <location>
        <begin position="443"/>
        <end position="463"/>
    </location>
</feature>
<feature type="transmembrane region" description="Helical" evidence="2">
    <location>
        <begin position="404"/>
        <end position="423"/>
    </location>
</feature>
<keyword evidence="2" id="KW-0812">Transmembrane</keyword>
<feature type="transmembrane region" description="Helical" evidence="2">
    <location>
        <begin position="519"/>
        <end position="541"/>
    </location>
</feature>
<organism evidence="3 4">
    <name type="scientific">Ditylenchus dipsaci</name>
    <dbReference type="NCBI Taxonomy" id="166011"/>
    <lineage>
        <taxon>Eukaryota</taxon>
        <taxon>Metazoa</taxon>
        <taxon>Ecdysozoa</taxon>
        <taxon>Nematoda</taxon>
        <taxon>Chromadorea</taxon>
        <taxon>Rhabditida</taxon>
        <taxon>Tylenchina</taxon>
        <taxon>Tylenchomorpha</taxon>
        <taxon>Sphaerularioidea</taxon>
        <taxon>Anguinidae</taxon>
        <taxon>Anguininae</taxon>
        <taxon>Ditylenchus</taxon>
    </lineage>
</organism>
<feature type="compositionally biased region" description="Polar residues" evidence="1">
    <location>
        <begin position="1071"/>
        <end position="1082"/>
    </location>
</feature>
<keyword evidence="2" id="KW-1133">Transmembrane helix</keyword>
<dbReference type="InterPro" id="IPR036790">
    <property type="entry name" value="Frizzled_dom_sf"/>
</dbReference>
<feature type="region of interest" description="Disordered" evidence="1">
    <location>
        <begin position="1108"/>
        <end position="1136"/>
    </location>
</feature>
<evidence type="ECO:0000313" key="4">
    <source>
        <dbReference type="WBParaSite" id="jg5472"/>
    </source>
</evidence>
<feature type="region of interest" description="Disordered" evidence="1">
    <location>
        <begin position="1012"/>
        <end position="1092"/>
    </location>
</feature>
<feature type="transmembrane region" description="Helical" evidence="2">
    <location>
        <begin position="615"/>
        <end position="642"/>
    </location>
</feature>
<evidence type="ECO:0000313" key="3">
    <source>
        <dbReference type="Proteomes" id="UP000887574"/>
    </source>
</evidence>
<feature type="transmembrane region" description="Helical" evidence="2">
    <location>
        <begin position="865"/>
        <end position="888"/>
    </location>
</feature>
<evidence type="ECO:0000256" key="2">
    <source>
        <dbReference type="SAM" id="Phobius"/>
    </source>
</evidence>
<feature type="region of interest" description="Disordered" evidence="1">
    <location>
        <begin position="669"/>
        <end position="712"/>
    </location>
</feature>
<feature type="compositionally biased region" description="Basic and acidic residues" evidence="1">
    <location>
        <begin position="764"/>
        <end position="786"/>
    </location>
</feature>
<evidence type="ECO:0000256" key="1">
    <source>
        <dbReference type="SAM" id="MobiDB-lite"/>
    </source>
</evidence>
<reference evidence="4" key="1">
    <citation type="submission" date="2022-11" db="UniProtKB">
        <authorList>
            <consortium name="WormBaseParasite"/>
        </authorList>
    </citation>
    <scope>IDENTIFICATION</scope>
</reference>
<dbReference type="WBParaSite" id="jg5472">
    <property type="protein sequence ID" value="jg5472"/>
    <property type="gene ID" value="jg5472"/>
</dbReference>
<keyword evidence="3" id="KW-1185">Reference proteome</keyword>
<feature type="compositionally biased region" description="Polar residues" evidence="1">
    <location>
        <begin position="1013"/>
        <end position="1026"/>
    </location>
</feature>
<dbReference type="Gene3D" id="1.10.2000.10">
    <property type="entry name" value="Frizzled cysteine-rich domain"/>
    <property type="match status" value="1"/>
</dbReference>
<protein>
    <submittedName>
        <fullName evidence="4">Uncharacterized protein</fullName>
    </submittedName>
</protein>
<dbReference type="AlphaFoldDB" id="A0A915EEE5"/>
<accession>A0A915EEE5</accession>
<keyword evidence="2" id="KW-0472">Membrane</keyword>
<feature type="compositionally biased region" description="Acidic residues" evidence="1">
    <location>
        <begin position="1028"/>
        <end position="1069"/>
    </location>
</feature>
<sequence>MKLDRTVYLADNGAKIGLGAVKSQKSPDDSEIESRWENLVFPDNLIDKVKNLYDVYSSDKWEYNVNCRLRFPSQPKVDSHLQKGRCLVDGVRKPATCFQEPIHYNYTWNPELASFPSELAILQRFPKCWSKLGSLLCGTIYRPCNLKKVFKHAVGKMQLTDITTDELWQVFYPDFCQNAAKDCSFLEVLWPSFLRCSDQVPAQIIPTVPKGTDTADLKLFNPSCKVAYVQSPSQPKKYQCLWPLIHEKSEEAMSARPLIDECFMPCRSPLLATQSSFDYFYYSAAVLCAVSFSIYFYLAWLSRSTLTTLKNEVDRIGFGSLYGLQSLFHLCNLEGAFCFSRPLPLQYGRLVGNLASFSPSRIQIFSFLLNRLMFGSHPSEADHKVRLMSPSSPTAISTRQLHSVLIYTLSTIYTLLILMISEVPVEARLGVCHYGTSNTHKSLYLYLPTNVLLLMLLFVYAGVVMEKAKCPKTSEKAAMLEEMTLTKLALIEEGKESGAKINRTERNESEVPSLFPSEFFVVLLILILLSSGATLAGYFFWQSHDEVEMVRQSVFCSLQATISGKNTSLDWMQHNSWKEDMFLSPSSPIDPFSRRQKLQRHLSAPSCFLPVEEDWIYLFMSLLVLPSLPILLIFVWFFVGFFKGVSYSSQLSEIRAEILPCKRRPNFSTMSSKSNLPGTDPAAEDNTRLLPSQPAAQTAKPRKHRRFSFRSSSEFSTTSSSHTWIMPRMAFSSGNINHVLRDNGSENLTAKSDPTSNPRHRRRDLNQRRKQYRNERRQKDKTERQKGSVCPFLGTAKRSWISLSIQISGQVLVLLSRLCISLGHSAHQVELGLQREDFLLVDERLRLQIIYITVQIITKSNLLNFVVQSVGLLEIVLVSLAAVGNLIVQVYPLLLQIIQCVLQFSGVHIQQVIQLSQLLGEFLCFGLLCGQTLKPPQPFPSDRVSLNSSGTFNFTSVSEKETQVVDQPNSLDTVYAWGMAHGIIAGQQHQRERFHELNSHLAKQLQECRHTQSCDMSPRTAQNSATEETGESDEEEEDDSQEEDLEDESDDAESVDDEDDYEEEEDEDTSTLRNTTDGSTETFDSEDKPRPKEEALFVKYLAKLEKLKKNAREPLPWQILTTSTSNTDPDKSSGLQ</sequence>
<dbReference type="Proteomes" id="UP000887574">
    <property type="component" value="Unplaced"/>
</dbReference>
<name>A0A915EEE5_9BILA</name>
<feature type="compositionally biased region" description="Polar residues" evidence="1">
    <location>
        <begin position="1119"/>
        <end position="1136"/>
    </location>
</feature>
<feature type="region of interest" description="Disordered" evidence="1">
    <location>
        <begin position="742"/>
        <end position="788"/>
    </location>
</feature>
<feature type="transmembrane region" description="Helical" evidence="2">
    <location>
        <begin position="279"/>
        <end position="300"/>
    </location>
</feature>
<feature type="compositionally biased region" description="Polar residues" evidence="1">
    <location>
        <begin position="745"/>
        <end position="757"/>
    </location>
</feature>
<proteinExistence type="predicted"/>